<dbReference type="InterPro" id="IPR011957">
    <property type="entry name" value="Benz_CoA_lig"/>
</dbReference>
<evidence type="ECO:0000256" key="2">
    <source>
        <dbReference type="SAM" id="MobiDB-lite"/>
    </source>
</evidence>
<dbReference type="InterPro" id="IPR042099">
    <property type="entry name" value="ANL_N_sf"/>
</dbReference>
<keyword evidence="6" id="KW-1185">Reference proteome</keyword>
<feature type="domain" description="AMP-dependent synthetase/ligase" evidence="3">
    <location>
        <begin position="60"/>
        <end position="426"/>
    </location>
</feature>
<evidence type="ECO:0000259" key="4">
    <source>
        <dbReference type="Pfam" id="PF13193"/>
    </source>
</evidence>
<dbReference type="Pfam" id="PF00501">
    <property type="entry name" value="AMP-binding"/>
    <property type="match status" value="1"/>
</dbReference>
<feature type="region of interest" description="Disordered" evidence="2">
    <location>
        <begin position="1"/>
        <end position="50"/>
    </location>
</feature>
<dbReference type="InterPro" id="IPR045851">
    <property type="entry name" value="AMP-bd_C_sf"/>
</dbReference>
<proteinExistence type="predicted"/>
<evidence type="ECO:0000256" key="1">
    <source>
        <dbReference type="ARBA" id="ARBA00022598"/>
    </source>
</evidence>
<dbReference type="Pfam" id="PF13193">
    <property type="entry name" value="AMP-binding_C"/>
    <property type="match status" value="1"/>
</dbReference>
<dbReference type="Proteomes" id="UP001518976">
    <property type="component" value="Unassembled WGS sequence"/>
</dbReference>
<dbReference type="GO" id="GO:0016874">
    <property type="term" value="F:ligase activity"/>
    <property type="evidence" value="ECO:0007669"/>
    <property type="project" value="UniProtKB-KW"/>
</dbReference>
<feature type="compositionally biased region" description="Basic and acidic residues" evidence="2">
    <location>
        <begin position="7"/>
        <end position="25"/>
    </location>
</feature>
<reference evidence="5 6" key="1">
    <citation type="submission" date="2021-02" db="EMBL/GenBank/DDBJ databases">
        <title>Streptomyces spirodelae sp. nov., isolated from duckweed.</title>
        <authorList>
            <person name="Saimee Y."/>
            <person name="Duangmal K."/>
        </authorList>
    </citation>
    <scope>NUCLEOTIDE SEQUENCE [LARGE SCALE GENOMIC DNA]</scope>
    <source>
        <strain evidence="5 6">DW4-2</strain>
    </source>
</reference>
<dbReference type="PANTHER" id="PTHR43352">
    <property type="entry name" value="ACETYL-COA SYNTHETASE"/>
    <property type="match status" value="1"/>
</dbReference>
<comment type="caution">
    <text evidence="5">The sequence shown here is derived from an EMBL/GenBank/DDBJ whole genome shotgun (WGS) entry which is preliminary data.</text>
</comment>
<dbReference type="EMBL" id="JAFFZN010000018">
    <property type="protein sequence ID" value="MBO8187678.1"/>
    <property type="molecule type" value="Genomic_DNA"/>
</dbReference>
<dbReference type="InterPro" id="IPR025110">
    <property type="entry name" value="AMP-bd_C"/>
</dbReference>
<dbReference type="NCBIfam" id="TIGR02262">
    <property type="entry name" value="benz_CoA_lig"/>
    <property type="match status" value="1"/>
</dbReference>
<dbReference type="PANTHER" id="PTHR43352:SF1">
    <property type="entry name" value="ANTHRANILATE--COA LIGASE"/>
    <property type="match status" value="1"/>
</dbReference>
<sequence length="567" mass="59511">MTTGTGDDARASDDGRTNDDARTSDGTRTSTGAPARDGTPDIVPPPDGNSVHRFLDDHLAAGHGEALCALTETERVTYREMHRRACRAANAFAAAGVGYETRVALVLPDSPDHLACVLGLLRLGAVPVPLATQLTTEDYTRIFADCRPRLAVTGPGRIADVQAASRAAGVAGAARPGQVWVAEAPGERHEGPEPTLGERLAAASDECPVAPVSVDDMAVIQYTSGSTGTPRGVVHLHRGLLAVLGTFPVRLGLTRDDVCLSAAKLSFGYGFGNSFLFPLAAGAATLLMPESADGARVLRLVARCRPTVLCAVPALYSAMLTVARRSGGDVDLTSVRRYVSAGEPLPAGLAGQWRELSGADIVNGLGSTECLHIFIAAEPGSTPPGGCGTVVPGFEAELRDEHGRVLGPGEIGHLWVRGEANAARYWNNQPATLATMVGGWVRTGDQLSQDADGQFTFVARSDDILKVGGLKVAPTEIEDCLLRHPAVAECAVVGVPGEHATTEVVAYVRPHPQAAEEEVLRKELRGHLRAGLARYKQPRVLRLVDALPRTSTGKLARHALRAAAADS</sequence>
<dbReference type="PROSITE" id="PS00455">
    <property type="entry name" value="AMP_BINDING"/>
    <property type="match status" value="1"/>
</dbReference>
<dbReference type="SUPFAM" id="SSF56801">
    <property type="entry name" value="Acetyl-CoA synthetase-like"/>
    <property type="match status" value="1"/>
</dbReference>
<feature type="domain" description="AMP-binding enzyme C-terminal" evidence="4">
    <location>
        <begin position="476"/>
        <end position="554"/>
    </location>
</feature>
<dbReference type="InterPro" id="IPR020845">
    <property type="entry name" value="AMP-binding_CS"/>
</dbReference>
<evidence type="ECO:0000259" key="3">
    <source>
        <dbReference type="Pfam" id="PF00501"/>
    </source>
</evidence>
<protein>
    <submittedName>
        <fullName evidence="5">Benzoate-CoA ligase family protein</fullName>
    </submittedName>
</protein>
<dbReference type="InterPro" id="IPR000873">
    <property type="entry name" value="AMP-dep_synth/lig_dom"/>
</dbReference>
<evidence type="ECO:0000313" key="6">
    <source>
        <dbReference type="Proteomes" id="UP001518976"/>
    </source>
</evidence>
<organism evidence="5 6">
    <name type="scientific">Streptomyces spirodelae</name>
    <dbReference type="NCBI Taxonomy" id="2812904"/>
    <lineage>
        <taxon>Bacteria</taxon>
        <taxon>Bacillati</taxon>
        <taxon>Actinomycetota</taxon>
        <taxon>Actinomycetes</taxon>
        <taxon>Kitasatosporales</taxon>
        <taxon>Streptomycetaceae</taxon>
        <taxon>Streptomyces</taxon>
    </lineage>
</organism>
<evidence type="ECO:0000313" key="5">
    <source>
        <dbReference type="EMBL" id="MBO8187678.1"/>
    </source>
</evidence>
<gene>
    <name evidence="5" type="ORF">JW592_19750</name>
</gene>
<dbReference type="RefSeq" id="WP_209266486.1">
    <property type="nucleotide sequence ID" value="NZ_JAFFZN010000018.1"/>
</dbReference>
<dbReference type="Gene3D" id="3.40.50.12780">
    <property type="entry name" value="N-terminal domain of ligase-like"/>
    <property type="match status" value="1"/>
</dbReference>
<accession>A0ABS3WX11</accession>
<name>A0ABS3WX11_9ACTN</name>
<dbReference type="Gene3D" id="3.30.300.30">
    <property type="match status" value="1"/>
</dbReference>
<keyword evidence="1 5" id="KW-0436">Ligase</keyword>